<gene>
    <name evidence="6" type="primary">20197797</name>
    <name evidence="5" type="ORF">HELRODRAFT_158131</name>
</gene>
<evidence type="ECO:0000259" key="4">
    <source>
        <dbReference type="PROSITE" id="PS50102"/>
    </source>
</evidence>
<keyword evidence="1" id="KW-0677">Repeat</keyword>
<dbReference type="Gene3D" id="3.30.70.330">
    <property type="match status" value="3"/>
</dbReference>
<dbReference type="InterPro" id="IPR035979">
    <property type="entry name" value="RBD_domain_sf"/>
</dbReference>
<evidence type="ECO:0000256" key="1">
    <source>
        <dbReference type="ARBA" id="ARBA00022737"/>
    </source>
</evidence>
<proteinExistence type="predicted"/>
<dbReference type="Proteomes" id="UP000015101">
    <property type="component" value="Unassembled WGS sequence"/>
</dbReference>
<dbReference type="HOGENOM" id="CLU_015367_0_1_1"/>
<dbReference type="EMBL" id="AMQM01008537">
    <property type="status" value="NOT_ANNOTATED_CDS"/>
    <property type="molecule type" value="Genomic_DNA"/>
</dbReference>
<dbReference type="InterPro" id="IPR000504">
    <property type="entry name" value="RRM_dom"/>
</dbReference>
<organism evidence="6 7">
    <name type="scientific">Helobdella robusta</name>
    <name type="common">Californian leech</name>
    <dbReference type="NCBI Taxonomy" id="6412"/>
    <lineage>
        <taxon>Eukaryota</taxon>
        <taxon>Metazoa</taxon>
        <taxon>Spiralia</taxon>
        <taxon>Lophotrochozoa</taxon>
        <taxon>Annelida</taxon>
        <taxon>Clitellata</taxon>
        <taxon>Hirudinea</taxon>
        <taxon>Rhynchobdellida</taxon>
        <taxon>Glossiphoniidae</taxon>
        <taxon>Helobdella</taxon>
    </lineage>
</organism>
<protein>
    <recommendedName>
        <fullName evidence="4">RRM domain-containing protein</fullName>
    </recommendedName>
</protein>
<reference evidence="6" key="3">
    <citation type="submission" date="2015-06" db="UniProtKB">
        <authorList>
            <consortium name="EnsemblMetazoa"/>
        </authorList>
    </citation>
    <scope>IDENTIFICATION</scope>
</reference>
<dbReference type="RefSeq" id="XP_009031985.1">
    <property type="nucleotide sequence ID" value="XM_009033737.1"/>
</dbReference>
<dbReference type="OrthoDB" id="267048at2759"/>
<feature type="domain" description="RRM" evidence="4">
    <location>
        <begin position="15"/>
        <end position="96"/>
    </location>
</feature>
<dbReference type="PROSITE" id="PS50102">
    <property type="entry name" value="RRM"/>
    <property type="match status" value="3"/>
</dbReference>
<dbReference type="PANTHER" id="PTHR24012">
    <property type="entry name" value="RNA BINDING PROTEIN"/>
    <property type="match status" value="1"/>
</dbReference>
<sequence length="468" mass="51275">MSTTQDDRVPDSDTIKMFMGQISRSLDEDNLKAYLSEYGQVYEVKIIRDKVSGKSRGCAFVTFYSRKDALTAQMALHNLITMPGLAHPIQMTPADGANQKSSAVEDRRLFIGKISKHITEEELQSAFTPFGEIEDMFIVREPNDPTLCRGCAFVTYVHRDSALDAIKHLHMTKVFDSYAEPTIVKFADTQKEKEKKKMLQNQSKSMVPFGQMQMNGNMPGLAANNIISNQMPNVANLQNNLQNAQLQQLFVAALATTQMFQNNPSGLAALLSGTPQQQQQAIAAAATATSATTPPNQMPMAGGAGAGGGAGVAGTAFSHHQSPSFQQSMAQANAMMSMLGQSYGSELLASYGLQNAFAAYNQQETNSSNYYQAPSSNQAKGPDGSNLFIYHLPLEYRDEDLYQMFRPFGNVLSATVFMDKKKNESKCFGFVSYDCQTSAELAIRSMNGFQVGSKRLKVSLKTNTAKPY</sequence>
<evidence type="ECO:0000313" key="5">
    <source>
        <dbReference type="EMBL" id="ESN89902.1"/>
    </source>
</evidence>
<dbReference type="InParanoid" id="T1EMJ7"/>
<dbReference type="SMART" id="SM00360">
    <property type="entry name" value="RRM"/>
    <property type="match status" value="3"/>
</dbReference>
<dbReference type="FunFam" id="3.30.70.330:FF:000383">
    <property type="entry name" value="Sex lethal, isoform D"/>
    <property type="match status" value="1"/>
</dbReference>
<feature type="domain" description="RRM" evidence="4">
    <location>
        <begin position="385"/>
        <end position="463"/>
    </location>
</feature>
<dbReference type="FunCoup" id="T1EMJ7">
    <property type="interactions" value="956"/>
</dbReference>
<dbReference type="GO" id="GO:0009967">
    <property type="term" value="P:positive regulation of signal transduction"/>
    <property type="evidence" value="ECO:0007669"/>
    <property type="project" value="UniProtKB-ARBA"/>
</dbReference>
<dbReference type="Pfam" id="PF00076">
    <property type="entry name" value="RRM_1"/>
    <property type="match status" value="3"/>
</dbReference>
<dbReference type="GO" id="GO:0005737">
    <property type="term" value="C:cytoplasm"/>
    <property type="evidence" value="ECO:0007669"/>
    <property type="project" value="UniProtKB-ARBA"/>
</dbReference>
<dbReference type="KEGG" id="hro:HELRODRAFT_158131"/>
<reference evidence="7" key="1">
    <citation type="submission" date="2012-12" db="EMBL/GenBank/DDBJ databases">
        <authorList>
            <person name="Hellsten U."/>
            <person name="Grimwood J."/>
            <person name="Chapman J.A."/>
            <person name="Shapiro H."/>
            <person name="Aerts A."/>
            <person name="Otillar R.P."/>
            <person name="Terry A.Y."/>
            <person name="Boore J.L."/>
            <person name="Simakov O."/>
            <person name="Marletaz F."/>
            <person name="Cho S.-J."/>
            <person name="Edsinger-Gonzales E."/>
            <person name="Havlak P."/>
            <person name="Kuo D.-H."/>
            <person name="Larsson T."/>
            <person name="Lv J."/>
            <person name="Arendt D."/>
            <person name="Savage R."/>
            <person name="Osoegawa K."/>
            <person name="de Jong P."/>
            <person name="Lindberg D.R."/>
            <person name="Seaver E.C."/>
            <person name="Weisblat D.A."/>
            <person name="Putnam N.H."/>
            <person name="Grigoriev I.V."/>
            <person name="Rokhsar D.S."/>
        </authorList>
    </citation>
    <scope>NUCLEOTIDE SEQUENCE</scope>
</reference>
<dbReference type="CTD" id="20197797"/>
<reference evidence="5 7" key="2">
    <citation type="journal article" date="2013" name="Nature">
        <title>Insights into bilaterian evolution from three spiralian genomes.</title>
        <authorList>
            <person name="Simakov O."/>
            <person name="Marletaz F."/>
            <person name="Cho S.J."/>
            <person name="Edsinger-Gonzales E."/>
            <person name="Havlak P."/>
            <person name="Hellsten U."/>
            <person name="Kuo D.H."/>
            <person name="Larsson T."/>
            <person name="Lv J."/>
            <person name="Arendt D."/>
            <person name="Savage R."/>
            <person name="Osoegawa K."/>
            <person name="de Jong P."/>
            <person name="Grimwood J."/>
            <person name="Chapman J.A."/>
            <person name="Shapiro H."/>
            <person name="Aerts A."/>
            <person name="Otillar R.P."/>
            <person name="Terry A.Y."/>
            <person name="Boore J.L."/>
            <person name="Grigoriev I.V."/>
            <person name="Lindberg D.R."/>
            <person name="Seaver E.C."/>
            <person name="Weisblat D.A."/>
            <person name="Putnam N.H."/>
            <person name="Rokhsar D.S."/>
        </authorList>
    </citation>
    <scope>NUCLEOTIDE SEQUENCE</scope>
</reference>
<dbReference type="SUPFAM" id="SSF54928">
    <property type="entry name" value="RNA-binding domain, RBD"/>
    <property type="match status" value="2"/>
</dbReference>
<evidence type="ECO:0000256" key="2">
    <source>
        <dbReference type="ARBA" id="ARBA00022884"/>
    </source>
</evidence>
<name>T1EMJ7_HELRO</name>
<evidence type="ECO:0000256" key="3">
    <source>
        <dbReference type="PROSITE-ProRule" id="PRU00176"/>
    </source>
</evidence>
<feature type="domain" description="RRM" evidence="4">
    <location>
        <begin position="107"/>
        <end position="189"/>
    </location>
</feature>
<dbReference type="GeneID" id="20197797"/>
<dbReference type="EMBL" id="KB097792">
    <property type="protein sequence ID" value="ESN89902.1"/>
    <property type="molecule type" value="Genomic_DNA"/>
</dbReference>
<dbReference type="eggNOG" id="KOG0144">
    <property type="taxonomic scope" value="Eukaryota"/>
</dbReference>
<evidence type="ECO:0000313" key="7">
    <source>
        <dbReference type="Proteomes" id="UP000015101"/>
    </source>
</evidence>
<dbReference type="AlphaFoldDB" id="T1EMJ7"/>
<dbReference type="OMA" id="NMANFAN"/>
<dbReference type="GO" id="GO:0003729">
    <property type="term" value="F:mRNA binding"/>
    <property type="evidence" value="ECO:0007669"/>
    <property type="project" value="UniProtKB-ARBA"/>
</dbReference>
<keyword evidence="2 3" id="KW-0694">RNA-binding</keyword>
<dbReference type="FunFam" id="3.30.70.330:FF:000013">
    <property type="entry name" value="CUGBP Elav-like family member 1 isoform 2"/>
    <property type="match status" value="1"/>
</dbReference>
<keyword evidence="7" id="KW-1185">Reference proteome</keyword>
<dbReference type="InterPro" id="IPR012677">
    <property type="entry name" value="Nucleotide-bd_a/b_plait_sf"/>
</dbReference>
<accession>T1EMJ7</accession>
<dbReference type="EnsemblMetazoa" id="HelroT158131">
    <property type="protein sequence ID" value="HelroP158131"/>
    <property type="gene ID" value="HelroG158131"/>
</dbReference>
<evidence type="ECO:0000313" key="6">
    <source>
        <dbReference type="EnsemblMetazoa" id="HelroP158131"/>
    </source>
</evidence>
<dbReference type="GO" id="GO:0010629">
    <property type="term" value="P:negative regulation of gene expression"/>
    <property type="evidence" value="ECO:0007669"/>
    <property type="project" value="UniProtKB-ARBA"/>
</dbReference>